<name>A0A939DWQ6_9MICO</name>
<comment type="caution">
    <text evidence="1">The sequence shown here is derived from an EMBL/GenBank/DDBJ whole genome shotgun (WGS) entry which is preliminary data.</text>
</comment>
<dbReference type="InterPro" id="IPR036412">
    <property type="entry name" value="HAD-like_sf"/>
</dbReference>
<dbReference type="PRINTS" id="PR00413">
    <property type="entry name" value="HADHALOGNASE"/>
</dbReference>
<proteinExistence type="predicted"/>
<protein>
    <submittedName>
        <fullName evidence="1">HAD family phosphatase</fullName>
    </submittedName>
</protein>
<accession>A0A939DWQ6</accession>
<dbReference type="InterPro" id="IPR023214">
    <property type="entry name" value="HAD_sf"/>
</dbReference>
<dbReference type="Proteomes" id="UP000664385">
    <property type="component" value="Unassembled WGS sequence"/>
</dbReference>
<dbReference type="Pfam" id="PF00702">
    <property type="entry name" value="Hydrolase"/>
    <property type="match status" value="1"/>
</dbReference>
<dbReference type="EMBL" id="JAEMWU010000001">
    <property type="protein sequence ID" value="MBN8205652.1"/>
    <property type="molecule type" value="Genomic_DNA"/>
</dbReference>
<evidence type="ECO:0000313" key="2">
    <source>
        <dbReference type="Proteomes" id="UP000664385"/>
    </source>
</evidence>
<dbReference type="RefSeq" id="WP_206823388.1">
    <property type="nucleotide sequence ID" value="NZ_JAEMWU010000001.1"/>
</dbReference>
<reference evidence="1" key="1">
    <citation type="submission" date="2020-12" db="EMBL/GenBank/DDBJ databases">
        <title>PHA producing bacteria isolated from mangrove.</title>
        <authorList>
            <person name="Zheng W."/>
            <person name="Yu S."/>
            <person name="Huang Y."/>
        </authorList>
    </citation>
    <scope>NUCLEOTIDE SEQUENCE</scope>
    <source>
        <strain evidence="1">GN8-5</strain>
    </source>
</reference>
<dbReference type="Gene3D" id="3.40.50.1000">
    <property type="entry name" value="HAD superfamily/HAD-like"/>
    <property type="match status" value="1"/>
</dbReference>
<gene>
    <name evidence="1" type="ORF">JF543_06725</name>
</gene>
<dbReference type="InterPro" id="IPR006439">
    <property type="entry name" value="HAD-SF_hydro_IA"/>
</dbReference>
<dbReference type="AlphaFoldDB" id="A0A939DWQ6"/>
<dbReference type="PANTHER" id="PTHR43611:SF3">
    <property type="entry name" value="FLAVIN MONONUCLEOTIDE HYDROLASE 1, CHLOROPLATIC"/>
    <property type="match status" value="1"/>
</dbReference>
<evidence type="ECO:0000313" key="1">
    <source>
        <dbReference type="EMBL" id="MBN8205652.1"/>
    </source>
</evidence>
<dbReference type="PANTHER" id="PTHR43611">
    <property type="entry name" value="ALPHA-D-GLUCOSE 1-PHOSPHATE PHOSPHATASE"/>
    <property type="match status" value="1"/>
</dbReference>
<dbReference type="SFLD" id="SFLDS00003">
    <property type="entry name" value="Haloacid_Dehalogenase"/>
    <property type="match status" value="1"/>
</dbReference>
<sequence length="215" mass="22881">MIRAVVFDLDGVLRHFDPSHVGEIEARHGLASGSIHSAAFEETLLSAVTTGALTRAAWMLRVGAVLGSPGAAQEWAAHPSEPDESMLALSDELRASGIRTAVLTNGTDTIRTELHELGIASRVDIVFNSAEIGFAKPDVRIFQHLLDALALEPDEVFFTDDSHSKLAGAVSLGIPTHHFVGLDGLRQALHAAGVLEYATPRAPLVGGVRRSDRTP</sequence>
<dbReference type="SFLD" id="SFLDG01129">
    <property type="entry name" value="C1.5:_HAD__Beta-PGM__Phosphata"/>
    <property type="match status" value="1"/>
</dbReference>
<dbReference type="NCBIfam" id="TIGR01509">
    <property type="entry name" value="HAD-SF-IA-v3"/>
    <property type="match status" value="1"/>
</dbReference>
<organism evidence="1 2">
    <name type="scientific">Microbacterium esteraromaticum</name>
    <dbReference type="NCBI Taxonomy" id="57043"/>
    <lineage>
        <taxon>Bacteria</taxon>
        <taxon>Bacillati</taxon>
        <taxon>Actinomycetota</taxon>
        <taxon>Actinomycetes</taxon>
        <taxon>Micrococcales</taxon>
        <taxon>Microbacteriaceae</taxon>
        <taxon>Microbacterium</taxon>
    </lineage>
</organism>
<dbReference type="SUPFAM" id="SSF56784">
    <property type="entry name" value="HAD-like"/>
    <property type="match status" value="1"/>
</dbReference>
<dbReference type="CDD" id="cd02603">
    <property type="entry name" value="HAD_sEH-N_like"/>
    <property type="match status" value="1"/>
</dbReference>